<dbReference type="InterPro" id="IPR036397">
    <property type="entry name" value="RNaseH_sf"/>
</dbReference>
<sequence length="287" mass="32840">MTQYLTKVRDTLNQLEEWVIKRIPRIKNVQVDALARVVAMLPVKEAILLPVHLQTTSSITIMPICNARETDAKWTHEIENYLRIGDLLEESNHAHKVRVQAAHFTLIGDCLYRRSFGGLYLRCLANTEAQYVLVELHEADNGPQFDSIAFRTFCSELKIKNLYSTPCYAQSNGQAKATNKTLLTALKKRLEKAKGKWVEEPPSVLWAYQMTLRCPIRNTPFSLTYGMDTVIPIEISMPTTRTAVQGQRNEDQELERHLHLADDVRGSAAIQMASYQQRATTYYNRRA</sequence>
<organism evidence="2">
    <name type="scientific">Vitis vinifera</name>
    <name type="common">Grape</name>
    <dbReference type="NCBI Taxonomy" id="29760"/>
    <lineage>
        <taxon>Eukaryota</taxon>
        <taxon>Viridiplantae</taxon>
        <taxon>Streptophyta</taxon>
        <taxon>Embryophyta</taxon>
        <taxon>Tracheophyta</taxon>
        <taxon>Spermatophyta</taxon>
        <taxon>Magnoliopsida</taxon>
        <taxon>eudicotyledons</taxon>
        <taxon>Gunneridae</taxon>
        <taxon>Pentapetalae</taxon>
        <taxon>rosids</taxon>
        <taxon>Vitales</taxon>
        <taxon>Vitaceae</taxon>
        <taxon>Viteae</taxon>
        <taxon>Vitis</taxon>
    </lineage>
</organism>
<dbReference type="EMBL" id="AM428669">
    <property type="protein sequence ID" value="CAN80168.1"/>
    <property type="molecule type" value="Genomic_DNA"/>
</dbReference>
<dbReference type="AlphaFoldDB" id="A5AK85"/>
<dbReference type="InterPro" id="IPR012337">
    <property type="entry name" value="RNaseH-like_sf"/>
</dbReference>
<protein>
    <recommendedName>
        <fullName evidence="1">Integrase catalytic domain-containing protein</fullName>
    </recommendedName>
</protein>
<dbReference type="PROSITE" id="PS50994">
    <property type="entry name" value="INTEGRASE"/>
    <property type="match status" value="1"/>
</dbReference>
<dbReference type="PANTHER" id="PTHR48475:SF2">
    <property type="entry name" value="RIBONUCLEASE H"/>
    <property type="match status" value="1"/>
</dbReference>
<evidence type="ECO:0000259" key="1">
    <source>
        <dbReference type="PROSITE" id="PS50994"/>
    </source>
</evidence>
<dbReference type="GO" id="GO:0015074">
    <property type="term" value="P:DNA integration"/>
    <property type="evidence" value="ECO:0007669"/>
    <property type="project" value="InterPro"/>
</dbReference>
<reference evidence="2" key="1">
    <citation type="journal article" date="2007" name="PLoS ONE">
        <title>The first genome sequence of an elite grapevine cultivar (Pinot noir Vitis vinifera L.): coping with a highly heterozygous genome.</title>
        <authorList>
            <person name="Velasco R."/>
            <person name="Zharkikh A."/>
            <person name="Troggio M."/>
            <person name="Cartwright D.A."/>
            <person name="Cestaro A."/>
            <person name="Pruss D."/>
            <person name="Pindo M."/>
            <person name="FitzGerald L.M."/>
            <person name="Vezzulli S."/>
            <person name="Reid J."/>
            <person name="Malacarne G."/>
            <person name="Iliev D."/>
            <person name="Coppola G."/>
            <person name="Wardell B."/>
            <person name="Micheletti D."/>
            <person name="Macalma T."/>
            <person name="Facci M."/>
            <person name="Mitchell J.T."/>
            <person name="Perazzolli M."/>
            <person name="Eldredge G."/>
            <person name="Gatto P."/>
            <person name="Oyzerski R."/>
            <person name="Moretto M."/>
            <person name="Gutin N."/>
            <person name="Stefanini M."/>
            <person name="Chen Y."/>
            <person name="Segala C."/>
            <person name="Davenport C."/>
            <person name="Dematte L."/>
            <person name="Mraz A."/>
            <person name="Battilana J."/>
            <person name="Stormo K."/>
            <person name="Costa F."/>
            <person name="Tao Q."/>
            <person name="Si-Ammour A."/>
            <person name="Harkins T."/>
            <person name="Lackey A."/>
            <person name="Perbost C."/>
            <person name="Taillon B."/>
            <person name="Stella A."/>
            <person name="Solovyev V."/>
            <person name="Fawcett J.A."/>
            <person name="Sterck L."/>
            <person name="Vandepoele K."/>
            <person name="Grando S.M."/>
            <person name="Toppo S."/>
            <person name="Moser C."/>
            <person name="Lanchbury J."/>
            <person name="Bogden R."/>
            <person name="Skolnick M."/>
            <person name="Sgaramella V."/>
            <person name="Bhatnagar S.K."/>
            <person name="Fontana P."/>
            <person name="Gutin A."/>
            <person name="Van de Peer Y."/>
            <person name="Salamini F."/>
            <person name="Viola R."/>
        </authorList>
    </citation>
    <scope>NUCLEOTIDE SEQUENCE</scope>
</reference>
<dbReference type="InterPro" id="IPR001584">
    <property type="entry name" value="Integrase_cat-core"/>
</dbReference>
<proteinExistence type="predicted"/>
<name>A5AK85_VITVI</name>
<feature type="domain" description="Integrase catalytic" evidence="1">
    <location>
        <begin position="139"/>
        <end position="240"/>
    </location>
</feature>
<gene>
    <name evidence="2" type="ORF">VITISV_018431</name>
</gene>
<dbReference type="Gene3D" id="3.30.420.10">
    <property type="entry name" value="Ribonuclease H-like superfamily/Ribonuclease H"/>
    <property type="match status" value="1"/>
</dbReference>
<dbReference type="SUPFAM" id="SSF53098">
    <property type="entry name" value="Ribonuclease H-like"/>
    <property type="match status" value="1"/>
</dbReference>
<accession>A5AK85</accession>
<dbReference type="PANTHER" id="PTHR48475">
    <property type="entry name" value="RIBONUCLEASE H"/>
    <property type="match status" value="1"/>
</dbReference>
<dbReference type="GO" id="GO:0003676">
    <property type="term" value="F:nucleic acid binding"/>
    <property type="evidence" value="ECO:0007669"/>
    <property type="project" value="InterPro"/>
</dbReference>
<evidence type="ECO:0000313" key="2">
    <source>
        <dbReference type="EMBL" id="CAN80168.1"/>
    </source>
</evidence>